<keyword evidence="6" id="KW-1015">Disulfide bond</keyword>
<dbReference type="GeneTree" id="ENSGT00940000156569"/>
<evidence type="ECO:0000313" key="13">
    <source>
        <dbReference type="Proteomes" id="UP000007303"/>
    </source>
</evidence>
<evidence type="ECO:0000256" key="7">
    <source>
        <dbReference type="ARBA" id="ARBA00023170"/>
    </source>
</evidence>
<dbReference type="SMART" id="SM00060">
    <property type="entry name" value="FN3"/>
    <property type="match status" value="2"/>
</dbReference>
<dbReference type="SUPFAM" id="SSF49265">
    <property type="entry name" value="Fibronectin type III"/>
    <property type="match status" value="2"/>
</dbReference>
<organism evidence="12 13">
    <name type="scientific">Tetraodon nigroviridis</name>
    <name type="common">Spotted green pufferfish</name>
    <name type="synonym">Chelonodon nigroviridis</name>
    <dbReference type="NCBI Taxonomy" id="99883"/>
    <lineage>
        <taxon>Eukaryota</taxon>
        <taxon>Metazoa</taxon>
        <taxon>Chordata</taxon>
        <taxon>Craniata</taxon>
        <taxon>Vertebrata</taxon>
        <taxon>Euteleostomi</taxon>
        <taxon>Actinopterygii</taxon>
        <taxon>Neopterygii</taxon>
        <taxon>Teleostei</taxon>
        <taxon>Neoteleostei</taxon>
        <taxon>Acanthomorphata</taxon>
        <taxon>Eupercaria</taxon>
        <taxon>Tetraodontiformes</taxon>
        <taxon>Tetradontoidea</taxon>
        <taxon>Tetraodontidae</taxon>
        <taxon>Tetraodon</taxon>
    </lineage>
</organism>
<dbReference type="InterPro" id="IPR013783">
    <property type="entry name" value="Ig-like_fold"/>
</dbReference>
<evidence type="ECO:0000256" key="1">
    <source>
        <dbReference type="ARBA" id="ARBA00004479"/>
    </source>
</evidence>
<protein>
    <recommendedName>
        <fullName evidence="11">Fibronectin type-III domain-containing protein</fullName>
    </recommendedName>
</protein>
<dbReference type="AlphaFoldDB" id="H3C1A8"/>
<keyword evidence="5 9" id="KW-0472">Membrane</keyword>
<evidence type="ECO:0000256" key="10">
    <source>
        <dbReference type="SAM" id="SignalP"/>
    </source>
</evidence>
<proteinExistence type="predicted"/>
<evidence type="ECO:0000256" key="2">
    <source>
        <dbReference type="ARBA" id="ARBA00022692"/>
    </source>
</evidence>
<reference evidence="12" key="2">
    <citation type="submission" date="2025-08" db="UniProtKB">
        <authorList>
            <consortium name="Ensembl"/>
        </authorList>
    </citation>
    <scope>IDENTIFICATION</scope>
</reference>
<dbReference type="PANTHER" id="PTHR23037">
    <property type="entry name" value="CYTOKINE RECEPTOR"/>
    <property type="match status" value="1"/>
</dbReference>
<keyword evidence="4 9" id="KW-1133">Transmembrane helix</keyword>
<feature type="signal peptide" evidence="10">
    <location>
        <begin position="1"/>
        <end position="22"/>
    </location>
</feature>
<dbReference type="PANTHER" id="PTHR23037:SF35">
    <property type="entry name" value="FIBRONECTIN TYPE-III DOMAIN-CONTAINING PROTEIN"/>
    <property type="match status" value="1"/>
</dbReference>
<reference evidence="12" key="3">
    <citation type="submission" date="2025-09" db="UniProtKB">
        <authorList>
            <consortium name="Ensembl"/>
        </authorList>
    </citation>
    <scope>IDENTIFICATION</scope>
</reference>
<evidence type="ECO:0000256" key="9">
    <source>
        <dbReference type="SAM" id="Phobius"/>
    </source>
</evidence>
<feature type="chain" id="PRO_5003581730" description="Fibronectin type-III domain-containing protein" evidence="10">
    <location>
        <begin position="23"/>
        <end position="685"/>
    </location>
</feature>
<keyword evidence="2 9" id="KW-0812">Transmembrane</keyword>
<reference evidence="13" key="1">
    <citation type="journal article" date="2004" name="Nature">
        <title>Genome duplication in the teleost fish Tetraodon nigroviridis reveals the early vertebrate proto-karyotype.</title>
        <authorList>
            <person name="Jaillon O."/>
            <person name="Aury J.-M."/>
            <person name="Brunet F."/>
            <person name="Petit J.-L."/>
            <person name="Stange-Thomann N."/>
            <person name="Mauceli E."/>
            <person name="Bouneau L."/>
            <person name="Fischer C."/>
            <person name="Ozouf-Costaz C."/>
            <person name="Bernot A."/>
            <person name="Nicaud S."/>
            <person name="Jaffe D."/>
            <person name="Fisher S."/>
            <person name="Lutfalla G."/>
            <person name="Dossat C."/>
            <person name="Segurens B."/>
            <person name="Dasilva C."/>
            <person name="Salanoubat M."/>
            <person name="Levy M."/>
            <person name="Boudet N."/>
            <person name="Castellano S."/>
            <person name="Anthouard V."/>
            <person name="Jubin C."/>
            <person name="Castelli V."/>
            <person name="Katinka M."/>
            <person name="Vacherie B."/>
            <person name="Biemont C."/>
            <person name="Skalli Z."/>
            <person name="Cattolico L."/>
            <person name="Poulain J."/>
            <person name="De Berardinis V."/>
            <person name="Cruaud C."/>
            <person name="Duprat S."/>
            <person name="Brottier P."/>
            <person name="Coutanceau J.-P."/>
            <person name="Gouzy J."/>
            <person name="Parra G."/>
            <person name="Lardier G."/>
            <person name="Chapple C."/>
            <person name="McKernan K.J."/>
            <person name="McEwan P."/>
            <person name="Bosak S."/>
            <person name="Kellis M."/>
            <person name="Volff J.-N."/>
            <person name="Guigo R."/>
            <person name="Zody M.C."/>
            <person name="Mesirov J."/>
            <person name="Lindblad-Toh K."/>
            <person name="Birren B."/>
            <person name="Nusbaum C."/>
            <person name="Kahn D."/>
            <person name="Robinson-Rechavi M."/>
            <person name="Laudet V."/>
            <person name="Schachter V."/>
            <person name="Quetier F."/>
            <person name="Saurin W."/>
            <person name="Scarpelli C."/>
            <person name="Wincker P."/>
            <person name="Lander E.S."/>
            <person name="Weissenbach J."/>
            <person name="Roest Crollius H."/>
        </authorList>
    </citation>
    <scope>NUCLEOTIDE SEQUENCE [LARGE SCALE GENOMIC DNA]</scope>
</reference>
<dbReference type="Ensembl" id="ENSTNIT00000003404.1">
    <property type="protein sequence ID" value="ENSTNIP00000002024.1"/>
    <property type="gene ID" value="ENSTNIG00000001803.1"/>
</dbReference>
<dbReference type="CDD" id="cd00063">
    <property type="entry name" value="FN3"/>
    <property type="match status" value="2"/>
</dbReference>
<dbReference type="GO" id="GO:0009897">
    <property type="term" value="C:external side of plasma membrane"/>
    <property type="evidence" value="ECO:0007669"/>
    <property type="project" value="TreeGrafter"/>
</dbReference>
<feature type="domain" description="Fibronectin type-III" evidence="11">
    <location>
        <begin position="135"/>
        <end position="231"/>
    </location>
</feature>
<evidence type="ECO:0000256" key="3">
    <source>
        <dbReference type="ARBA" id="ARBA00022729"/>
    </source>
</evidence>
<dbReference type="PROSITE" id="PS50853">
    <property type="entry name" value="FN3"/>
    <property type="match status" value="2"/>
</dbReference>
<evidence type="ECO:0000256" key="6">
    <source>
        <dbReference type="ARBA" id="ARBA00023157"/>
    </source>
</evidence>
<feature type="domain" description="Fibronectin type-III" evidence="11">
    <location>
        <begin position="333"/>
        <end position="431"/>
    </location>
</feature>
<evidence type="ECO:0000256" key="4">
    <source>
        <dbReference type="ARBA" id="ARBA00022989"/>
    </source>
</evidence>
<evidence type="ECO:0000256" key="5">
    <source>
        <dbReference type="ARBA" id="ARBA00023136"/>
    </source>
</evidence>
<keyword evidence="8" id="KW-0325">Glycoprotein</keyword>
<name>H3C1A8_TETNG</name>
<dbReference type="InterPro" id="IPR036116">
    <property type="entry name" value="FN3_sf"/>
</dbReference>
<evidence type="ECO:0000313" key="12">
    <source>
        <dbReference type="Ensembl" id="ENSTNIP00000002024.1"/>
    </source>
</evidence>
<dbReference type="InterPro" id="IPR003961">
    <property type="entry name" value="FN3_dom"/>
</dbReference>
<dbReference type="Gene3D" id="2.60.40.10">
    <property type="entry name" value="Immunoglobulins"/>
    <property type="match status" value="4"/>
</dbReference>
<dbReference type="GO" id="GO:0004896">
    <property type="term" value="F:cytokine receptor activity"/>
    <property type="evidence" value="ECO:0007669"/>
    <property type="project" value="TreeGrafter"/>
</dbReference>
<feature type="transmembrane region" description="Helical" evidence="9">
    <location>
        <begin position="439"/>
        <end position="459"/>
    </location>
</feature>
<comment type="subcellular location">
    <subcellularLocation>
        <location evidence="1">Membrane</location>
        <topology evidence="1">Single-pass type I membrane protein</topology>
    </subcellularLocation>
</comment>
<evidence type="ECO:0000259" key="11">
    <source>
        <dbReference type="PROSITE" id="PS50853"/>
    </source>
</evidence>
<sequence>MMGPSWMRFCSLLVLFAGSSESGRCPIAKHESSSQLLDSLRCYNNYKSYVHCEWVEPEDLSVQLWFKTFNNSREQCLCYSGPKGDAGKARTAQCRYNTNVLTIGVIHTVFFLEDKTEQLCRQEPLDLSQHLGTQPPVNLSVHDTDDGGCRLSWSGPYPPKSSLHQSITYQLDYRRDGGDKWTTQIVNSTSMRLDKQRSHQGCKYEARVRARVSVGQWSQWIPQASRQKEEAVGGGHAPIPRCVLVEQGTAKCSWEVSAEVSQIVTHQLLCGPNHTALTEQCCKNQTVNSDPGGRVLEYSCLLTGADRSNLLLELLPTHKAKTFRANHHIRFDPPEQVTVREKGSIWVVDWTGPGVVAGVYYQLCYYSKEKEQCSIQNVSEDTTSFNIPQDSLVPSQKYHVKVRSLVLPGEESTFRGIPSQWSSAATWTSNEATWSLPTLIYFFISMFVAIGFFAIYCAAMACQRKMTLWVDSIPSPGKSKILTEIKVAKSRTQTLLKKPFVSKDPHIDSVLTWSTDVSLWSNKSGERKLSQKEDGCWECDKQTFICDHGNGPNSSCMGFSGLYILCWERQLNGVKDTPTSSEDPALTFTVGERDYVCLPGHSICSSAQYHFSPAGVGTNLHQNHVEQQQQCLPDSGEMLEEVEDEQEPQRPPTSNIHLSTLYRLASGDLHTVLGVLPSSHRPRMS</sequence>
<keyword evidence="3 10" id="KW-0732">Signal</keyword>
<keyword evidence="7" id="KW-0675">Receptor</keyword>
<accession>H3C1A8</accession>
<dbReference type="HOGENOM" id="CLU_394294_0_0_1"/>
<keyword evidence="13" id="KW-1185">Reference proteome</keyword>
<dbReference type="Proteomes" id="UP000007303">
    <property type="component" value="Unassembled WGS sequence"/>
</dbReference>
<evidence type="ECO:0000256" key="8">
    <source>
        <dbReference type="ARBA" id="ARBA00023180"/>
    </source>
</evidence>